<dbReference type="PANTHER" id="PTHR43157">
    <property type="entry name" value="PHOSPHATIDYLINOSITOL-GLYCAN BIOSYNTHESIS CLASS F PROTEIN-RELATED"/>
    <property type="match status" value="1"/>
</dbReference>
<keyword evidence="1" id="KW-0560">Oxidoreductase</keyword>
<reference evidence="2" key="2">
    <citation type="submission" date="2021-10" db="EMBL/GenBank/DDBJ databases">
        <title>Phylogenomics reveals ancestral predisposition of the termite-cultivated fungus Termitomyces towards a domesticated lifestyle.</title>
        <authorList>
            <person name="Auxier B."/>
            <person name="Grum-Grzhimaylo A."/>
            <person name="Cardenas M.E."/>
            <person name="Lodge J.D."/>
            <person name="Laessoe T."/>
            <person name="Pedersen O."/>
            <person name="Smith M.E."/>
            <person name="Kuyper T.W."/>
            <person name="Franco-Molano E.A."/>
            <person name="Baroni T.J."/>
            <person name="Aanen D.K."/>
        </authorList>
    </citation>
    <scope>NUCLEOTIDE SEQUENCE</scope>
    <source>
        <strain evidence="2">D49</strain>
    </source>
</reference>
<evidence type="ECO:0008006" key="4">
    <source>
        <dbReference type="Google" id="ProtNLM"/>
    </source>
</evidence>
<evidence type="ECO:0000313" key="2">
    <source>
        <dbReference type="EMBL" id="KAG5654210.1"/>
    </source>
</evidence>
<sequence>MGKMTILSFLWEQFSMVPPVTMVDLAGKTVVLIGANTGLGFEACKHFARMNPGRLIMACRKKQKGEAAIKKLQEETDYQAAELWIIDLAQFSSVTAFVDKFEKDQGRLDILVENAVCGPTAYEATSDNWEMGLQVNCLSLSLLALRLLPIMIETGKKYNTHPRLVAVTSEVHFWSNIEKEVLDGDEIYKTLNIKAYCTPAYDSSVMGTRYFDSKLLNLFFYQGLVERLPTRAVVVAGVNPGYCISELRREMTSMRAFLDAIMEKILARSTEEGSRQLVYAALAGAEDDEAMHGKVVQNKLWLEMMSILEKIDPRVRETEKKYLTPME</sequence>
<dbReference type="AlphaFoldDB" id="A0A9P7KMW3"/>
<proteinExistence type="predicted"/>
<gene>
    <name evidence="2" type="ORF">H0H81_006243</name>
</gene>
<dbReference type="PRINTS" id="PR00081">
    <property type="entry name" value="GDHRDH"/>
</dbReference>
<name>A0A9P7KMW3_9AGAR</name>
<evidence type="ECO:0000313" key="3">
    <source>
        <dbReference type="Proteomes" id="UP000717328"/>
    </source>
</evidence>
<reference evidence="2" key="1">
    <citation type="submission" date="2021-02" db="EMBL/GenBank/DDBJ databases">
        <authorList>
            <person name="Nieuwenhuis M."/>
            <person name="Van De Peppel L.J.J."/>
        </authorList>
    </citation>
    <scope>NUCLEOTIDE SEQUENCE</scope>
    <source>
        <strain evidence="2">D49</strain>
    </source>
</reference>
<dbReference type="InterPro" id="IPR036291">
    <property type="entry name" value="NAD(P)-bd_dom_sf"/>
</dbReference>
<dbReference type="Pfam" id="PF00106">
    <property type="entry name" value="adh_short"/>
    <property type="match status" value="1"/>
</dbReference>
<dbReference type="SUPFAM" id="SSF51735">
    <property type="entry name" value="NAD(P)-binding Rossmann-fold domains"/>
    <property type="match status" value="1"/>
</dbReference>
<dbReference type="Gene3D" id="3.40.50.720">
    <property type="entry name" value="NAD(P)-binding Rossmann-like Domain"/>
    <property type="match status" value="1"/>
</dbReference>
<evidence type="ECO:0000256" key="1">
    <source>
        <dbReference type="ARBA" id="ARBA00023002"/>
    </source>
</evidence>
<dbReference type="Proteomes" id="UP000717328">
    <property type="component" value="Unassembled WGS sequence"/>
</dbReference>
<comment type="caution">
    <text evidence="2">The sequence shown here is derived from an EMBL/GenBank/DDBJ whole genome shotgun (WGS) entry which is preliminary data.</text>
</comment>
<dbReference type="InterPro" id="IPR002347">
    <property type="entry name" value="SDR_fam"/>
</dbReference>
<accession>A0A9P7KMW3</accession>
<dbReference type="GO" id="GO:0016491">
    <property type="term" value="F:oxidoreductase activity"/>
    <property type="evidence" value="ECO:0007669"/>
    <property type="project" value="UniProtKB-KW"/>
</dbReference>
<dbReference type="EMBL" id="JABCKI010000016">
    <property type="protein sequence ID" value="KAG5654210.1"/>
    <property type="molecule type" value="Genomic_DNA"/>
</dbReference>
<organism evidence="2 3">
    <name type="scientific">Sphagnurus paluster</name>
    <dbReference type="NCBI Taxonomy" id="117069"/>
    <lineage>
        <taxon>Eukaryota</taxon>
        <taxon>Fungi</taxon>
        <taxon>Dikarya</taxon>
        <taxon>Basidiomycota</taxon>
        <taxon>Agaricomycotina</taxon>
        <taxon>Agaricomycetes</taxon>
        <taxon>Agaricomycetidae</taxon>
        <taxon>Agaricales</taxon>
        <taxon>Tricholomatineae</taxon>
        <taxon>Lyophyllaceae</taxon>
        <taxon>Sphagnurus</taxon>
    </lineage>
</organism>
<keyword evidence="3" id="KW-1185">Reference proteome</keyword>
<dbReference type="OrthoDB" id="542013at2759"/>
<dbReference type="PANTHER" id="PTHR43157:SF31">
    <property type="entry name" value="PHOSPHATIDYLINOSITOL-GLYCAN BIOSYNTHESIS CLASS F PROTEIN"/>
    <property type="match status" value="1"/>
</dbReference>
<protein>
    <recommendedName>
        <fullName evidence="4">NAD(P)-binding protein</fullName>
    </recommendedName>
</protein>